<proteinExistence type="inferred from homology"/>
<evidence type="ECO:0000256" key="9">
    <source>
        <dbReference type="ARBA" id="ARBA00023235"/>
    </source>
</evidence>
<comment type="subcellular location">
    <subcellularLocation>
        <location evidence="2">Cytoplasm</location>
    </subcellularLocation>
</comment>
<dbReference type="AlphaFoldDB" id="A0A843YB79"/>
<dbReference type="EMBL" id="WIBF01000001">
    <property type="protein sequence ID" value="MQQ06915.1"/>
    <property type="molecule type" value="Genomic_DNA"/>
</dbReference>
<dbReference type="EC" id="5.3.1.16" evidence="5"/>
<accession>A0A843YB79</accession>
<keyword evidence="9 11" id="KW-0413">Isomerase</keyword>
<dbReference type="GO" id="GO:0003949">
    <property type="term" value="F:1-(5-phosphoribosyl)-5-[(5-phosphoribosylamino)methylideneamino]imidazole-4-carboxamide isomerase activity"/>
    <property type="evidence" value="ECO:0007669"/>
    <property type="project" value="UniProtKB-EC"/>
</dbReference>
<dbReference type="GO" id="GO:0005737">
    <property type="term" value="C:cytoplasm"/>
    <property type="evidence" value="ECO:0007669"/>
    <property type="project" value="UniProtKB-SubCell"/>
</dbReference>
<dbReference type="InterPro" id="IPR011060">
    <property type="entry name" value="RibuloseP-bd_barrel"/>
</dbReference>
<keyword evidence="12" id="KW-1185">Reference proteome</keyword>
<comment type="caution">
    <text evidence="11">The sequence shown here is derived from an EMBL/GenBank/DDBJ whole genome shotgun (WGS) entry which is preliminary data.</text>
</comment>
<dbReference type="PANTHER" id="PTHR43090:SF2">
    <property type="entry name" value="1-(5-PHOSPHORIBOSYL)-5-[(5-PHOSPHORIBOSYLAMINO)METHYLIDENEAMINO] IMIDAZOLE-4-CARBOXAMIDE ISOMERASE"/>
    <property type="match status" value="1"/>
</dbReference>
<dbReference type="GO" id="GO:0000105">
    <property type="term" value="P:L-histidine biosynthetic process"/>
    <property type="evidence" value="ECO:0007669"/>
    <property type="project" value="UniProtKB-UniPathway"/>
</dbReference>
<evidence type="ECO:0000256" key="6">
    <source>
        <dbReference type="ARBA" id="ARBA00022490"/>
    </source>
</evidence>
<evidence type="ECO:0000256" key="4">
    <source>
        <dbReference type="ARBA" id="ARBA00009667"/>
    </source>
</evidence>
<evidence type="ECO:0000256" key="8">
    <source>
        <dbReference type="ARBA" id="ARBA00023102"/>
    </source>
</evidence>
<dbReference type="RefSeq" id="WP_153213843.1">
    <property type="nucleotide sequence ID" value="NZ_WIBF01000001.1"/>
</dbReference>
<dbReference type="InterPro" id="IPR006062">
    <property type="entry name" value="His_biosynth"/>
</dbReference>
<dbReference type="UniPathway" id="UPA00031">
    <property type="reaction ID" value="UER00009"/>
</dbReference>
<comment type="pathway">
    <text evidence="3">Amino-acid biosynthesis; L-histidine biosynthesis; L-histidine from 5-phospho-alpha-D-ribose 1-diphosphate: step 4/9.</text>
</comment>
<keyword evidence="7 10" id="KW-0028">Amino-acid biosynthesis</keyword>
<reference evidence="11 12" key="1">
    <citation type="submission" date="2019-10" db="EMBL/GenBank/DDBJ databases">
        <title>Epibacterium sp. nov., isolated from seawater.</title>
        <authorList>
            <person name="Zhang X."/>
            <person name="Li N."/>
        </authorList>
    </citation>
    <scope>NUCLEOTIDE SEQUENCE [LARGE SCALE GENOMIC DNA]</scope>
    <source>
        <strain evidence="11 12">SM1979</strain>
    </source>
</reference>
<keyword evidence="8 10" id="KW-0368">Histidine biosynthesis</keyword>
<evidence type="ECO:0000256" key="2">
    <source>
        <dbReference type="ARBA" id="ARBA00004496"/>
    </source>
</evidence>
<evidence type="ECO:0000256" key="1">
    <source>
        <dbReference type="ARBA" id="ARBA00000901"/>
    </source>
</evidence>
<dbReference type="CDD" id="cd04732">
    <property type="entry name" value="HisA"/>
    <property type="match status" value="1"/>
</dbReference>
<evidence type="ECO:0000256" key="7">
    <source>
        <dbReference type="ARBA" id="ARBA00022605"/>
    </source>
</evidence>
<dbReference type="Proteomes" id="UP000444174">
    <property type="component" value="Unassembled WGS sequence"/>
</dbReference>
<dbReference type="PANTHER" id="PTHR43090">
    <property type="entry name" value="1-(5-PHOSPHORIBOSYL)-5-[(5-PHOSPHORIBOSYLAMINO)METHYLIDENEAMINO] IMIDAZOLE-4-CARBOXAMIDE ISOMERASE"/>
    <property type="match status" value="1"/>
</dbReference>
<evidence type="ECO:0000256" key="10">
    <source>
        <dbReference type="RuleBase" id="RU003657"/>
    </source>
</evidence>
<protein>
    <recommendedName>
        <fullName evidence="5">1-(5-phosphoribosyl)-5-[(5-phosphoribosylamino)methylideneamino]imidazole-4-carboxamideisomerase</fullName>
        <ecNumber evidence="5">5.3.1.16</ecNumber>
    </recommendedName>
</protein>
<keyword evidence="6" id="KW-0963">Cytoplasm</keyword>
<comment type="catalytic activity">
    <reaction evidence="1">
        <text>1-(5-phospho-beta-D-ribosyl)-5-[(5-phospho-beta-D-ribosylamino)methylideneamino]imidazole-4-carboxamide = 5-[(5-phospho-1-deoxy-D-ribulos-1-ylimino)methylamino]-1-(5-phospho-beta-D-ribosyl)imidazole-4-carboxamide</text>
        <dbReference type="Rhea" id="RHEA:15469"/>
        <dbReference type="ChEBI" id="CHEBI:58435"/>
        <dbReference type="ChEBI" id="CHEBI:58525"/>
        <dbReference type="EC" id="5.3.1.16"/>
    </reaction>
</comment>
<organism evidence="11 12">
    <name type="scientific">Tritonibacter litoralis</name>
    <dbReference type="NCBI Taxonomy" id="2662264"/>
    <lineage>
        <taxon>Bacteria</taxon>
        <taxon>Pseudomonadati</taxon>
        <taxon>Pseudomonadota</taxon>
        <taxon>Alphaproteobacteria</taxon>
        <taxon>Rhodobacterales</taxon>
        <taxon>Paracoccaceae</taxon>
        <taxon>Tritonibacter</taxon>
    </lineage>
</organism>
<dbReference type="SUPFAM" id="SSF51366">
    <property type="entry name" value="Ribulose-phoshate binding barrel"/>
    <property type="match status" value="1"/>
</dbReference>
<dbReference type="Pfam" id="PF00977">
    <property type="entry name" value="His_biosynth"/>
    <property type="match status" value="1"/>
</dbReference>
<dbReference type="InterPro" id="IPR013785">
    <property type="entry name" value="Aldolase_TIM"/>
</dbReference>
<name>A0A843YB79_9RHOB</name>
<dbReference type="InterPro" id="IPR023016">
    <property type="entry name" value="HisA/PriA"/>
</dbReference>
<sequence length="247" mass="26882">MMIFPTLQILNGSCVLLEQGCLDDPVIWHSDPMACVRDFAASGAEWIHISDLNAVQGDYSQTDLMADLVRAAQVPVQLAGGMRTQQHIADWIDRGVGRVVLSTLAARDPRQITELAVHFPEQIVISVDIWQGKVMTDGWRNSGSWEPRALMRAYDGLALAGFIVTDIDNDIQAVEEPLGLISGLAAAVRTPVIASGVVRSLDDIARLKYLRNVSGALVGTALMQQHFDLASALTVARPEPERVAAFR</sequence>
<dbReference type="InterPro" id="IPR044524">
    <property type="entry name" value="Isoase_HisA-like"/>
</dbReference>
<gene>
    <name evidence="11" type="ORF">GFB49_00455</name>
</gene>
<evidence type="ECO:0000313" key="11">
    <source>
        <dbReference type="EMBL" id="MQQ06915.1"/>
    </source>
</evidence>
<dbReference type="GO" id="GO:0000162">
    <property type="term" value="P:L-tryptophan biosynthetic process"/>
    <property type="evidence" value="ECO:0007669"/>
    <property type="project" value="TreeGrafter"/>
</dbReference>
<evidence type="ECO:0000256" key="3">
    <source>
        <dbReference type="ARBA" id="ARBA00005133"/>
    </source>
</evidence>
<evidence type="ECO:0000256" key="5">
    <source>
        <dbReference type="ARBA" id="ARBA00012550"/>
    </source>
</evidence>
<comment type="similarity">
    <text evidence="4 10">Belongs to the HisA/HisF family.</text>
</comment>
<evidence type="ECO:0000313" key="12">
    <source>
        <dbReference type="Proteomes" id="UP000444174"/>
    </source>
</evidence>
<dbReference type="Gene3D" id="3.20.20.70">
    <property type="entry name" value="Aldolase class I"/>
    <property type="match status" value="1"/>
</dbReference>